<keyword evidence="4 6" id="KW-0862">Zinc</keyword>
<dbReference type="CDD" id="cd08232">
    <property type="entry name" value="idonate-5-DH"/>
    <property type="match status" value="1"/>
</dbReference>
<dbReference type="Pfam" id="PF00107">
    <property type="entry name" value="ADH_zinc_N"/>
    <property type="match status" value="1"/>
</dbReference>
<dbReference type="Gene3D" id="3.40.50.720">
    <property type="entry name" value="NAD(P)-binding Rossmann-like Domain"/>
    <property type="match status" value="1"/>
</dbReference>
<dbReference type="Proteomes" id="UP001205890">
    <property type="component" value="Unassembled WGS sequence"/>
</dbReference>
<dbReference type="PANTHER" id="PTHR43161:SF9">
    <property type="entry name" value="SORBITOL DEHYDROGENASE"/>
    <property type="match status" value="1"/>
</dbReference>
<dbReference type="InterPro" id="IPR002328">
    <property type="entry name" value="ADH_Zn_CS"/>
</dbReference>
<dbReference type="Pfam" id="PF08240">
    <property type="entry name" value="ADH_N"/>
    <property type="match status" value="1"/>
</dbReference>
<keyword evidence="10" id="KW-1185">Reference proteome</keyword>
<reference evidence="9 10" key="1">
    <citation type="submission" date="2022-07" db="EMBL/GenBank/DDBJ databases">
        <authorList>
            <person name="Li W.-J."/>
            <person name="Deng Q.-Q."/>
        </authorList>
    </citation>
    <scope>NUCLEOTIDE SEQUENCE [LARGE SCALE GENOMIC DNA]</scope>
    <source>
        <strain evidence="9 10">SYSU M60028</strain>
    </source>
</reference>
<dbReference type="PANTHER" id="PTHR43161">
    <property type="entry name" value="SORBITOL DEHYDROGENASE"/>
    <property type="match status" value="1"/>
</dbReference>
<gene>
    <name evidence="9" type="ORF">NK718_20195</name>
</gene>
<dbReference type="InterPro" id="IPR013154">
    <property type="entry name" value="ADH-like_N"/>
</dbReference>
<evidence type="ECO:0000313" key="9">
    <source>
        <dbReference type="EMBL" id="MCP8940854.1"/>
    </source>
</evidence>
<dbReference type="SUPFAM" id="SSF50129">
    <property type="entry name" value="GroES-like"/>
    <property type="match status" value="1"/>
</dbReference>
<evidence type="ECO:0000256" key="4">
    <source>
        <dbReference type="ARBA" id="ARBA00022833"/>
    </source>
</evidence>
<comment type="cofactor">
    <cofactor evidence="1 6">
        <name>Zn(2+)</name>
        <dbReference type="ChEBI" id="CHEBI:29105"/>
    </cofactor>
</comment>
<keyword evidence="5" id="KW-0560">Oxidoreductase</keyword>
<comment type="similarity">
    <text evidence="2 6">Belongs to the zinc-containing alcohol dehydrogenase family.</text>
</comment>
<protein>
    <submittedName>
        <fullName evidence="9">L-idonate 5-dehydrogenase</fullName>
    </submittedName>
</protein>
<dbReference type="EMBL" id="JANCLU010000028">
    <property type="protein sequence ID" value="MCP8940854.1"/>
    <property type="molecule type" value="Genomic_DNA"/>
</dbReference>
<dbReference type="Gene3D" id="3.90.180.10">
    <property type="entry name" value="Medium-chain alcohol dehydrogenases, catalytic domain"/>
    <property type="match status" value="1"/>
</dbReference>
<feature type="domain" description="Alcohol dehydrogenase-like N-terminal" evidence="8">
    <location>
        <begin position="24"/>
        <end position="141"/>
    </location>
</feature>
<evidence type="ECO:0000313" key="10">
    <source>
        <dbReference type="Proteomes" id="UP001205890"/>
    </source>
</evidence>
<evidence type="ECO:0000256" key="5">
    <source>
        <dbReference type="ARBA" id="ARBA00023002"/>
    </source>
</evidence>
<dbReference type="InterPro" id="IPR011032">
    <property type="entry name" value="GroES-like_sf"/>
</dbReference>
<dbReference type="SUPFAM" id="SSF51735">
    <property type="entry name" value="NAD(P)-binding Rossmann-fold domains"/>
    <property type="match status" value="1"/>
</dbReference>
<proteinExistence type="inferred from homology"/>
<evidence type="ECO:0000259" key="8">
    <source>
        <dbReference type="Pfam" id="PF08240"/>
    </source>
</evidence>
<evidence type="ECO:0000256" key="6">
    <source>
        <dbReference type="RuleBase" id="RU361277"/>
    </source>
</evidence>
<sequence>MRAVVIHAPHDLRIDTIADAPEPGPGEVRVRIAAGGICGSDLHYFHKGGFGTVRVKEPMALGHEISGVITELGSGVSHLAVGARVAVNPSRPCGACEYCARGMRNHCLDMRFLGSAMRFPHVQGGFREFMTVDASQAVPIADSLSLGEAALAEPLAVCLHAGMRAGPLLGRRVLVTGSGPIGALCAMVARYGGAAEVVVTDIADAPLAASRALGATRTVNMAAEPDGLAEYKAGKGAFDVLFEASGAAPALIGAFDVLRPGAVVVQVGLGGEMTLPVNTIVAKELQLRGAFRFDTEFELAVRLMGQGLVDPRPLITATLPFESAVEAFTLASDRSRAMKVQLSF</sequence>
<evidence type="ECO:0000259" key="7">
    <source>
        <dbReference type="Pfam" id="PF00107"/>
    </source>
</evidence>
<evidence type="ECO:0000256" key="3">
    <source>
        <dbReference type="ARBA" id="ARBA00022723"/>
    </source>
</evidence>
<organism evidence="9 10">
    <name type="scientific">Alsobacter ponti</name>
    <dbReference type="NCBI Taxonomy" id="2962936"/>
    <lineage>
        <taxon>Bacteria</taxon>
        <taxon>Pseudomonadati</taxon>
        <taxon>Pseudomonadota</taxon>
        <taxon>Alphaproteobacteria</taxon>
        <taxon>Hyphomicrobiales</taxon>
        <taxon>Alsobacteraceae</taxon>
        <taxon>Alsobacter</taxon>
    </lineage>
</organism>
<dbReference type="PROSITE" id="PS00059">
    <property type="entry name" value="ADH_ZINC"/>
    <property type="match status" value="1"/>
</dbReference>
<keyword evidence="3 6" id="KW-0479">Metal-binding</keyword>
<feature type="domain" description="Alcohol dehydrogenase-like C-terminal" evidence="7">
    <location>
        <begin position="180"/>
        <end position="304"/>
    </location>
</feature>
<comment type="caution">
    <text evidence="9">The sequence shown here is derived from an EMBL/GenBank/DDBJ whole genome shotgun (WGS) entry which is preliminary data.</text>
</comment>
<dbReference type="RefSeq" id="WP_254746088.1">
    <property type="nucleotide sequence ID" value="NZ_JANCLU010000028.1"/>
</dbReference>
<name>A0ABT1LHD5_9HYPH</name>
<dbReference type="InterPro" id="IPR013149">
    <property type="entry name" value="ADH-like_C"/>
</dbReference>
<evidence type="ECO:0000256" key="2">
    <source>
        <dbReference type="ARBA" id="ARBA00008072"/>
    </source>
</evidence>
<dbReference type="InterPro" id="IPR036291">
    <property type="entry name" value="NAD(P)-bd_dom_sf"/>
</dbReference>
<evidence type="ECO:0000256" key="1">
    <source>
        <dbReference type="ARBA" id="ARBA00001947"/>
    </source>
</evidence>
<accession>A0ABT1LHD5</accession>